<evidence type="ECO:0000256" key="1">
    <source>
        <dbReference type="ARBA" id="ARBA00008645"/>
    </source>
</evidence>
<protein>
    <recommendedName>
        <fullName evidence="5">Alpha/beta hydrolase</fullName>
    </recommendedName>
</protein>
<dbReference type="Gene3D" id="3.40.50.1820">
    <property type="entry name" value="alpha/beta hydrolase"/>
    <property type="match status" value="1"/>
</dbReference>
<dbReference type="InterPro" id="IPR010520">
    <property type="entry name" value="FrsA-like"/>
</dbReference>
<dbReference type="PANTHER" id="PTHR22946">
    <property type="entry name" value="DIENELACTONE HYDROLASE DOMAIN-CONTAINING PROTEIN-RELATED"/>
    <property type="match status" value="1"/>
</dbReference>
<dbReference type="Proteomes" id="UP000248889">
    <property type="component" value="Unassembled WGS sequence"/>
</dbReference>
<evidence type="ECO:0000256" key="2">
    <source>
        <dbReference type="ARBA" id="ARBA00022801"/>
    </source>
</evidence>
<dbReference type="InterPro" id="IPR029058">
    <property type="entry name" value="AB_hydrolase_fold"/>
</dbReference>
<dbReference type="EMBL" id="QKYN01000130">
    <property type="protein sequence ID" value="RAG81951.1"/>
    <property type="molecule type" value="Genomic_DNA"/>
</dbReference>
<organism evidence="3 4">
    <name type="scientific">Streptacidiphilus pinicola</name>
    <dbReference type="NCBI Taxonomy" id="2219663"/>
    <lineage>
        <taxon>Bacteria</taxon>
        <taxon>Bacillati</taxon>
        <taxon>Actinomycetota</taxon>
        <taxon>Actinomycetes</taxon>
        <taxon>Kitasatosporales</taxon>
        <taxon>Streptomycetaceae</taxon>
        <taxon>Streptacidiphilus</taxon>
    </lineage>
</organism>
<dbReference type="Gene3D" id="1.20.1440.110">
    <property type="entry name" value="acylaminoacyl peptidase"/>
    <property type="match status" value="1"/>
</dbReference>
<keyword evidence="2" id="KW-0378">Hydrolase</keyword>
<dbReference type="GO" id="GO:0003824">
    <property type="term" value="F:catalytic activity"/>
    <property type="evidence" value="ECO:0007669"/>
    <property type="project" value="UniProtKB-ARBA"/>
</dbReference>
<evidence type="ECO:0008006" key="5">
    <source>
        <dbReference type="Google" id="ProtNLM"/>
    </source>
</evidence>
<dbReference type="AlphaFoldDB" id="A0A2X0IET6"/>
<keyword evidence="4" id="KW-1185">Reference proteome</keyword>
<evidence type="ECO:0000313" key="4">
    <source>
        <dbReference type="Proteomes" id="UP000248889"/>
    </source>
</evidence>
<comment type="caution">
    <text evidence="3">The sequence shown here is derived from an EMBL/GenBank/DDBJ whole genome shotgun (WGS) entry which is preliminary data.</text>
</comment>
<accession>A0A2X0IET6</accession>
<dbReference type="Pfam" id="PF06500">
    <property type="entry name" value="FrsA-like"/>
    <property type="match status" value="1"/>
</dbReference>
<evidence type="ECO:0000313" key="3">
    <source>
        <dbReference type="EMBL" id="RAG81951.1"/>
    </source>
</evidence>
<proteinExistence type="inferred from homology"/>
<dbReference type="InterPro" id="IPR050261">
    <property type="entry name" value="FrsA_esterase"/>
</dbReference>
<dbReference type="OrthoDB" id="9765647at2"/>
<comment type="similarity">
    <text evidence="1">Belongs to the AB hydrolase superfamily.</text>
</comment>
<gene>
    <name evidence="3" type="ORF">DN069_29970</name>
</gene>
<sequence>MLRFFDDPLFQMFSERAMCVMTGNASEYGEVAATAERITDGDRDAWHREWSATADQVRGWAEESLARGHRVSAAEGFRRAATYDRIAFYPLYGSPVDPRLAASFENECADFARFAQLQPSPVLQVKVPYEGTDLDGYLCLVDDAGAPRPTLIGVNGYDSTVHEMYWSHAQPALRRGYNCLLVDGPGQGAALIRQGLHSRPDWEVVLRAVVDHAVSRPEVDPSRLAVMGWSLGGYYAPRGAGGEHRIAALIADPGQLDLLEAARARLPIPGELVDRLPNVDPAELEPYLTPLLQHPVARWQLGQRAVWVHGLSSLGEYPVVLSDYNLHGVVGHISCPTLVTVAKSDPIAAQAETLYEALTCPKTLARFTAADGADGHCEVWNRSRLTQVVFDWLDEVLDHRTG</sequence>
<reference evidence="3 4" key="1">
    <citation type="submission" date="2018-06" db="EMBL/GenBank/DDBJ databases">
        <title>Streptacidiphilus pinicola sp. nov., isolated from pine grove soil.</title>
        <authorList>
            <person name="Roh S.G."/>
            <person name="Park S."/>
            <person name="Kim M.-K."/>
            <person name="Yun B.-R."/>
            <person name="Park J."/>
            <person name="Kim M.J."/>
            <person name="Kim Y.S."/>
            <person name="Kim S.B."/>
        </authorList>
    </citation>
    <scope>NUCLEOTIDE SEQUENCE [LARGE SCALE GENOMIC DNA]</scope>
    <source>
        <strain evidence="3 4">MMS16-CNU450</strain>
    </source>
</reference>
<name>A0A2X0IET6_9ACTN</name>
<dbReference type="PANTHER" id="PTHR22946:SF12">
    <property type="entry name" value="CONIDIAL PIGMENT BIOSYNTHESIS PROTEIN AYG1 (AFU_ORTHOLOGUE AFUA_2G17550)"/>
    <property type="match status" value="1"/>
</dbReference>
<dbReference type="RefSeq" id="WP_111506288.1">
    <property type="nucleotide sequence ID" value="NZ_QKYN01000130.1"/>
</dbReference>
<dbReference type="SUPFAM" id="SSF53474">
    <property type="entry name" value="alpha/beta-Hydrolases"/>
    <property type="match status" value="1"/>
</dbReference>